<organism evidence="2 3">
    <name type="scientific">Larinioides sclopetarius</name>
    <dbReference type="NCBI Taxonomy" id="280406"/>
    <lineage>
        <taxon>Eukaryota</taxon>
        <taxon>Metazoa</taxon>
        <taxon>Ecdysozoa</taxon>
        <taxon>Arthropoda</taxon>
        <taxon>Chelicerata</taxon>
        <taxon>Arachnida</taxon>
        <taxon>Araneae</taxon>
        <taxon>Araneomorphae</taxon>
        <taxon>Entelegynae</taxon>
        <taxon>Araneoidea</taxon>
        <taxon>Araneidae</taxon>
        <taxon>Larinioides</taxon>
    </lineage>
</organism>
<proteinExistence type="predicted"/>
<accession>A0AAV1Z589</accession>
<keyword evidence="3" id="KW-1185">Reference proteome</keyword>
<reference evidence="2 3" key="1">
    <citation type="submission" date="2024-04" db="EMBL/GenBank/DDBJ databases">
        <authorList>
            <person name="Rising A."/>
            <person name="Reimegard J."/>
            <person name="Sonavane S."/>
            <person name="Akerstrom W."/>
            <person name="Nylinder S."/>
            <person name="Hedman E."/>
            <person name="Kallberg Y."/>
        </authorList>
    </citation>
    <scope>NUCLEOTIDE SEQUENCE [LARGE SCALE GENOMIC DNA]</scope>
</reference>
<name>A0AAV1Z589_9ARAC</name>
<keyword evidence="1" id="KW-0812">Transmembrane</keyword>
<dbReference type="Proteomes" id="UP001497382">
    <property type="component" value="Unassembled WGS sequence"/>
</dbReference>
<feature type="transmembrane region" description="Helical" evidence="1">
    <location>
        <begin position="76"/>
        <end position="101"/>
    </location>
</feature>
<dbReference type="AlphaFoldDB" id="A0AAV1Z589"/>
<keyword evidence="1" id="KW-0472">Membrane</keyword>
<gene>
    <name evidence="2" type="ORF">LARSCL_LOCUS3184</name>
</gene>
<dbReference type="EMBL" id="CAXIEN010000024">
    <property type="protein sequence ID" value="CAL1266593.1"/>
    <property type="molecule type" value="Genomic_DNA"/>
</dbReference>
<sequence>MENDEMAMWLGDIDEGIRDLSLKMRSLEGKTFGAFSCLALNFLLVPILLAAAIFYLTHQHFFADENTEQEMLHPMVLILTFLSATLWIPTYLGTLWAIYYFSPL</sequence>
<protein>
    <submittedName>
        <fullName evidence="2">Uncharacterized protein</fullName>
    </submittedName>
</protein>
<keyword evidence="1" id="KW-1133">Transmembrane helix</keyword>
<feature type="transmembrane region" description="Helical" evidence="1">
    <location>
        <begin position="32"/>
        <end position="56"/>
    </location>
</feature>
<evidence type="ECO:0000256" key="1">
    <source>
        <dbReference type="SAM" id="Phobius"/>
    </source>
</evidence>
<comment type="caution">
    <text evidence="2">The sequence shown here is derived from an EMBL/GenBank/DDBJ whole genome shotgun (WGS) entry which is preliminary data.</text>
</comment>
<evidence type="ECO:0000313" key="3">
    <source>
        <dbReference type="Proteomes" id="UP001497382"/>
    </source>
</evidence>
<evidence type="ECO:0000313" key="2">
    <source>
        <dbReference type="EMBL" id="CAL1266593.1"/>
    </source>
</evidence>